<dbReference type="InterPro" id="IPR007899">
    <property type="entry name" value="CHAD_dom"/>
</dbReference>
<dbReference type="SMART" id="SM00880">
    <property type="entry name" value="CHAD"/>
    <property type="match status" value="1"/>
</dbReference>
<comment type="caution">
    <text evidence="3">The sequence shown here is derived from an EMBL/GenBank/DDBJ whole genome shotgun (WGS) entry which is preliminary data.</text>
</comment>
<dbReference type="InterPro" id="IPR038186">
    <property type="entry name" value="CHAD_dom_sf"/>
</dbReference>
<evidence type="ECO:0000259" key="2">
    <source>
        <dbReference type="PROSITE" id="PS51708"/>
    </source>
</evidence>
<evidence type="ECO:0000313" key="4">
    <source>
        <dbReference type="Proteomes" id="UP000664405"/>
    </source>
</evidence>
<dbReference type="Proteomes" id="UP000664405">
    <property type="component" value="Unassembled WGS sequence"/>
</dbReference>
<evidence type="ECO:0000313" key="3">
    <source>
        <dbReference type="EMBL" id="MBN8196278.1"/>
    </source>
</evidence>
<sequence>MTEKQIEIELKLRIDPKHVARLKNAPVLREVKEGRRLMTTHLVSIYHDTPKLALANKGLAIRVRKKGTKGWEQTVKTSNGLREALPSRHEWTVELEDGVLDLDLFTDKDVKKLLNKFARKKKIDRIFESDLKRSAVDLTYRDAVMELAIDQGVVRSGEKEVPISEVEFELKKGHPAALFDLALELQRTVPLLLSMRSKASRGRDLYLDRGPGAYRAAPVELTDDMSAETAFRTMLGQGLRMILSNEVCVRQDLDVEGCHQMRIGMRRLRVALNLFKRNLPAGEAVLLRRLLKSCSKGLDGLRDWDVFLAETLPLIEERFPDHQGVSELRMAAQKQRAKALDAARVMLDAPEYGQLLLILGAWASYSRWASGASAEQMKAMASPVTDLATPLLDRAYKRVTKRGENVAELTTPQLHALRLDVKQMRYGTEFFGSVYPAKKVKKFRSRLTSMQQILGQLQDAAVAEARLSALTPELSTDGHVAVGLVSGWFGARVEHELPGLEEACKNFTEQKLFWK</sequence>
<dbReference type="Pfam" id="PF05235">
    <property type="entry name" value="CHAD"/>
    <property type="match status" value="1"/>
</dbReference>
<dbReference type="Gene3D" id="1.40.20.10">
    <property type="entry name" value="CHAD domain"/>
    <property type="match status" value="1"/>
</dbReference>
<dbReference type="GO" id="GO:0050355">
    <property type="term" value="F:inorganic triphosphate phosphatase activity"/>
    <property type="evidence" value="ECO:0007669"/>
    <property type="project" value="InterPro"/>
</dbReference>
<dbReference type="SMART" id="SM01118">
    <property type="entry name" value="CYTH"/>
    <property type="match status" value="1"/>
</dbReference>
<dbReference type="PANTHER" id="PTHR39569:SF1">
    <property type="entry name" value="INORGANIC TRIPHOSPHATASE"/>
    <property type="match status" value="1"/>
</dbReference>
<dbReference type="SUPFAM" id="SSF55154">
    <property type="entry name" value="CYTH-like phosphatases"/>
    <property type="match status" value="1"/>
</dbReference>
<evidence type="ECO:0000259" key="1">
    <source>
        <dbReference type="PROSITE" id="PS51707"/>
    </source>
</evidence>
<dbReference type="Gene3D" id="2.40.320.10">
    <property type="entry name" value="Hypothetical Protein Pfu-838710-001"/>
    <property type="match status" value="1"/>
</dbReference>
<dbReference type="InterPro" id="IPR033469">
    <property type="entry name" value="CYTH-like_dom_sf"/>
</dbReference>
<proteinExistence type="predicted"/>
<dbReference type="PROSITE" id="PS51707">
    <property type="entry name" value="CYTH"/>
    <property type="match status" value="1"/>
</dbReference>
<organism evidence="3 4">
    <name type="scientific">Thalassospira povalilytica</name>
    <dbReference type="NCBI Taxonomy" id="732237"/>
    <lineage>
        <taxon>Bacteria</taxon>
        <taxon>Pseudomonadati</taxon>
        <taxon>Pseudomonadota</taxon>
        <taxon>Alphaproteobacteria</taxon>
        <taxon>Rhodospirillales</taxon>
        <taxon>Thalassospiraceae</taxon>
        <taxon>Thalassospira</taxon>
    </lineage>
</organism>
<dbReference type="Pfam" id="PF01928">
    <property type="entry name" value="CYTH"/>
    <property type="match status" value="1"/>
</dbReference>
<dbReference type="CDD" id="cd07756">
    <property type="entry name" value="CYTH-like_Pase_CHAD"/>
    <property type="match status" value="1"/>
</dbReference>
<feature type="domain" description="CYTH" evidence="1">
    <location>
        <begin position="5"/>
        <end position="209"/>
    </location>
</feature>
<accession>A0A8I1M702</accession>
<dbReference type="GO" id="GO:0046872">
    <property type="term" value="F:metal ion binding"/>
    <property type="evidence" value="ECO:0007669"/>
    <property type="project" value="TreeGrafter"/>
</dbReference>
<reference evidence="3" key="1">
    <citation type="submission" date="2020-12" db="EMBL/GenBank/DDBJ databases">
        <title>Oil enriched cultivation method for isolating marine PHA-producing bacteria.</title>
        <authorList>
            <person name="Zheng W."/>
            <person name="Yu S."/>
            <person name="Huang Y."/>
        </authorList>
    </citation>
    <scope>NUCLEOTIDE SEQUENCE</scope>
    <source>
        <strain evidence="3">SY-2-3</strain>
    </source>
</reference>
<gene>
    <name evidence="3" type="ORF">JF547_07340</name>
</gene>
<feature type="domain" description="CHAD" evidence="2">
    <location>
        <begin position="224"/>
        <end position="515"/>
    </location>
</feature>
<dbReference type="EMBL" id="JAEKJW010000001">
    <property type="protein sequence ID" value="MBN8196278.1"/>
    <property type="molecule type" value="Genomic_DNA"/>
</dbReference>
<protein>
    <submittedName>
        <fullName evidence="3">CYTH and CHAD domain-containing protein</fullName>
    </submittedName>
</protein>
<dbReference type="AlphaFoldDB" id="A0A8I1M702"/>
<name>A0A8I1M702_9PROT</name>
<dbReference type="PROSITE" id="PS51708">
    <property type="entry name" value="CHAD"/>
    <property type="match status" value="1"/>
</dbReference>
<dbReference type="RefSeq" id="WP_206927032.1">
    <property type="nucleotide sequence ID" value="NZ_JAEKJW010000001.1"/>
</dbReference>
<dbReference type="InterPro" id="IPR023577">
    <property type="entry name" value="CYTH_domain"/>
</dbReference>
<dbReference type="InterPro" id="IPR039013">
    <property type="entry name" value="YgiF"/>
</dbReference>
<dbReference type="PANTHER" id="PTHR39569">
    <property type="entry name" value="INORGANIC TRIPHOSPHATASE"/>
    <property type="match status" value="1"/>
</dbReference>